<comment type="caution">
    <text evidence="2">The sequence shown here is derived from an EMBL/GenBank/DDBJ whole genome shotgun (WGS) entry which is preliminary data.</text>
</comment>
<accession>A0ABD3FR65</accession>
<feature type="region of interest" description="Disordered" evidence="1">
    <location>
        <begin position="41"/>
        <end position="64"/>
    </location>
</feature>
<organism evidence="2 3">
    <name type="scientific">Phytophthora oleae</name>
    <dbReference type="NCBI Taxonomy" id="2107226"/>
    <lineage>
        <taxon>Eukaryota</taxon>
        <taxon>Sar</taxon>
        <taxon>Stramenopiles</taxon>
        <taxon>Oomycota</taxon>
        <taxon>Peronosporomycetes</taxon>
        <taxon>Peronosporales</taxon>
        <taxon>Peronosporaceae</taxon>
        <taxon>Phytophthora</taxon>
    </lineage>
</organism>
<reference evidence="2 3" key="1">
    <citation type="submission" date="2024-09" db="EMBL/GenBank/DDBJ databases">
        <title>Genome sequencing and assembly of Phytophthora oleae, isolate VK10A, causative agent of rot of olive drupes.</title>
        <authorList>
            <person name="Conti Taguali S."/>
            <person name="Riolo M."/>
            <person name="La Spada F."/>
            <person name="Cacciola S.O."/>
            <person name="Dionisio G."/>
        </authorList>
    </citation>
    <scope>NUCLEOTIDE SEQUENCE [LARGE SCALE GENOMIC DNA]</scope>
    <source>
        <strain evidence="2 3">VK10A</strain>
    </source>
</reference>
<proteinExistence type="predicted"/>
<evidence type="ECO:0008006" key="4">
    <source>
        <dbReference type="Google" id="ProtNLM"/>
    </source>
</evidence>
<gene>
    <name evidence="2" type="ORF">V7S43_005739</name>
</gene>
<dbReference type="EMBL" id="JBIMZQ010000009">
    <property type="protein sequence ID" value="KAL3669363.1"/>
    <property type="molecule type" value="Genomic_DNA"/>
</dbReference>
<protein>
    <recommendedName>
        <fullName evidence="4">RxLR effector protein</fullName>
    </recommendedName>
</protein>
<evidence type="ECO:0000313" key="2">
    <source>
        <dbReference type="EMBL" id="KAL3669363.1"/>
    </source>
</evidence>
<keyword evidence="3" id="KW-1185">Reference proteome</keyword>
<evidence type="ECO:0000256" key="1">
    <source>
        <dbReference type="SAM" id="MobiDB-lite"/>
    </source>
</evidence>
<dbReference type="Proteomes" id="UP001632037">
    <property type="component" value="Unassembled WGS sequence"/>
</dbReference>
<dbReference type="AlphaFoldDB" id="A0ABD3FR65"/>
<sequence length="64" mass="7377">MYVASLGFPRFVMFTVSLTGLLYWRNVSAFGSTDVEQAVQQNKQTPETLKNQQKSMKLNNKNKY</sequence>
<name>A0ABD3FR65_9STRA</name>
<evidence type="ECO:0000313" key="3">
    <source>
        <dbReference type="Proteomes" id="UP001632037"/>
    </source>
</evidence>